<evidence type="ECO:0000256" key="3">
    <source>
        <dbReference type="ARBA" id="ARBA00022630"/>
    </source>
</evidence>
<accession>A0A1C6IQN9</accession>
<proteinExistence type="inferred from homology"/>
<feature type="modified residue" description="FMN phosphoryl threonine" evidence="10">
    <location>
        <position position="164"/>
    </location>
</feature>
<evidence type="ECO:0000256" key="4">
    <source>
        <dbReference type="ARBA" id="ARBA00022643"/>
    </source>
</evidence>
<reference evidence="11" key="1">
    <citation type="submission" date="2015-09" db="EMBL/GenBank/DDBJ databases">
        <authorList>
            <consortium name="Pathogen Informatics"/>
        </authorList>
    </citation>
    <scope>NUCLEOTIDE SEQUENCE</scope>
    <source>
        <strain evidence="11">2789STDY5834896</strain>
    </source>
</reference>
<dbReference type="GO" id="GO:0022900">
    <property type="term" value="P:electron transport chain"/>
    <property type="evidence" value="ECO:0007669"/>
    <property type="project" value="UniProtKB-UniRule"/>
</dbReference>
<comment type="function">
    <text evidence="10">Part of a membrane-bound complex that couples electron transfer with translocation of ions across the membrane.</text>
</comment>
<keyword evidence="6 10" id="KW-1278">Translocase</keyword>
<feature type="transmembrane region" description="Helical" evidence="10">
    <location>
        <begin position="220"/>
        <end position="238"/>
    </location>
</feature>
<organism evidence="11">
    <name type="scientific">uncultured Anaerotruncus sp</name>
    <dbReference type="NCBI Taxonomy" id="905011"/>
    <lineage>
        <taxon>Bacteria</taxon>
        <taxon>Bacillati</taxon>
        <taxon>Bacillota</taxon>
        <taxon>Clostridia</taxon>
        <taxon>Eubacteriales</taxon>
        <taxon>Oscillospiraceae</taxon>
        <taxon>Anaerotruncus</taxon>
        <taxon>environmental samples</taxon>
    </lineage>
</organism>
<sequence length="322" mass="34122">MNTVNSANRLVVSSSPHLRDRRTTASVMRDVVIALIPAIIASGILFGSKALVLIAVCVVSCVGFEYIWDLVMKKQNTVGDFSAVITGILLAFNLPATLPIWMAIIGSFVSIVIVKQLFGGLGQNFVNPAIGGRIVLALSFTEAMTAYPNAFFYKVGVQSMASATPLGTMKTMFQNNTWEKLPANSDMFLGIQPGVLGETCALALIIGGIYLVIRGVLNPIIPLSFLGTVFALTAVMDANPVQQLLSGGVMLGAIFMASDYSTSPMSGKGKLIFGIGCGLLTVLIRLYSTGNEGVSYAIILMNILSPQIDRLTKNKVFGGKAA</sequence>
<dbReference type="PANTHER" id="PTHR30578">
    <property type="entry name" value="ELECTRON TRANSPORT COMPLEX PROTEIN RNFD"/>
    <property type="match status" value="1"/>
</dbReference>
<dbReference type="GO" id="GO:0005886">
    <property type="term" value="C:plasma membrane"/>
    <property type="evidence" value="ECO:0007669"/>
    <property type="project" value="UniProtKB-SubCell"/>
</dbReference>
<dbReference type="InterPro" id="IPR011303">
    <property type="entry name" value="RnfD_bac"/>
</dbReference>
<comment type="subunit">
    <text evidence="10">The complex is composed of six subunits: RnfA, RnfB, RnfC, RnfD, RnfE and RnfG.</text>
</comment>
<dbReference type="GO" id="GO:0055085">
    <property type="term" value="P:transmembrane transport"/>
    <property type="evidence" value="ECO:0007669"/>
    <property type="project" value="InterPro"/>
</dbReference>
<keyword evidence="4 10" id="KW-0288">FMN</keyword>
<evidence type="ECO:0000256" key="6">
    <source>
        <dbReference type="ARBA" id="ARBA00022967"/>
    </source>
</evidence>
<feature type="transmembrane region" description="Helical" evidence="10">
    <location>
        <begin position="195"/>
        <end position="213"/>
    </location>
</feature>
<evidence type="ECO:0000256" key="9">
    <source>
        <dbReference type="ARBA" id="ARBA00023136"/>
    </source>
</evidence>
<protein>
    <recommendedName>
        <fullName evidence="10">Ion-translocating oxidoreductase complex subunit D</fullName>
        <ecNumber evidence="10">7.-.-.-</ecNumber>
    </recommendedName>
    <alternativeName>
        <fullName evidence="10">Rnf electron transport complex subunit D</fullName>
    </alternativeName>
</protein>
<evidence type="ECO:0000256" key="10">
    <source>
        <dbReference type="HAMAP-Rule" id="MF_00462"/>
    </source>
</evidence>
<keyword evidence="8 10" id="KW-1133">Transmembrane helix</keyword>
<dbReference type="Pfam" id="PF03116">
    <property type="entry name" value="NQR2_RnfD_RnfE"/>
    <property type="match status" value="1"/>
</dbReference>
<dbReference type="HAMAP" id="MF_00462">
    <property type="entry name" value="RsxD_RnfD"/>
    <property type="match status" value="1"/>
</dbReference>
<comment type="subcellular location">
    <subcellularLocation>
        <location evidence="10">Cell membrane</location>
        <topology evidence="10">Multi-pass membrane protein</topology>
    </subcellularLocation>
</comment>
<dbReference type="NCBIfam" id="TIGR01946">
    <property type="entry name" value="rnfD"/>
    <property type="match status" value="1"/>
</dbReference>
<keyword evidence="2 10" id="KW-0597">Phosphoprotein</keyword>
<evidence type="ECO:0000256" key="1">
    <source>
        <dbReference type="ARBA" id="ARBA00022448"/>
    </source>
</evidence>
<dbReference type="EC" id="7.-.-.-" evidence="10"/>
<feature type="transmembrane region" description="Helical" evidence="10">
    <location>
        <begin position="27"/>
        <end position="46"/>
    </location>
</feature>
<evidence type="ECO:0000256" key="2">
    <source>
        <dbReference type="ARBA" id="ARBA00022553"/>
    </source>
</evidence>
<dbReference type="InterPro" id="IPR004338">
    <property type="entry name" value="NqrB/RnfD"/>
</dbReference>
<comment type="caution">
    <text evidence="10">Lacks conserved residue(s) required for the propagation of feature annotation.</text>
</comment>
<keyword evidence="10" id="KW-1003">Cell membrane</keyword>
<evidence type="ECO:0000256" key="7">
    <source>
        <dbReference type="ARBA" id="ARBA00022982"/>
    </source>
</evidence>
<comment type="cofactor">
    <cofactor evidence="10">
        <name>FMN</name>
        <dbReference type="ChEBI" id="CHEBI:58210"/>
    </cofactor>
</comment>
<feature type="transmembrane region" description="Helical" evidence="10">
    <location>
        <begin position="78"/>
        <end position="94"/>
    </location>
</feature>
<gene>
    <name evidence="11" type="primary">nqrB_1</name>
    <name evidence="10" type="synonym">rnfD</name>
    <name evidence="11" type="ORF">SAMEA3545359_01610</name>
</gene>
<dbReference type="AlphaFoldDB" id="A0A1C6IQN9"/>
<dbReference type="EMBL" id="FMHG01000001">
    <property type="protein sequence ID" value="SCJ71978.1"/>
    <property type="molecule type" value="Genomic_DNA"/>
</dbReference>
<keyword evidence="9 10" id="KW-0472">Membrane</keyword>
<dbReference type="PANTHER" id="PTHR30578:SF0">
    <property type="entry name" value="ION-TRANSLOCATING OXIDOREDUCTASE COMPLEX SUBUNIT D"/>
    <property type="match status" value="1"/>
</dbReference>
<comment type="similarity">
    <text evidence="10">Belongs to the NqrB/RnfD family.</text>
</comment>
<evidence type="ECO:0000256" key="8">
    <source>
        <dbReference type="ARBA" id="ARBA00022989"/>
    </source>
</evidence>
<name>A0A1C6IQN9_9FIRM</name>
<keyword evidence="11" id="KW-0560">Oxidoreductase</keyword>
<feature type="transmembrane region" description="Helical" evidence="10">
    <location>
        <begin position="271"/>
        <end position="288"/>
    </location>
</feature>
<evidence type="ECO:0000313" key="11">
    <source>
        <dbReference type="EMBL" id="SCJ71978.1"/>
    </source>
</evidence>
<evidence type="ECO:0000256" key="5">
    <source>
        <dbReference type="ARBA" id="ARBA00022692"/>
    </source>
</evidence>
<feature type="transmembrane region" description="Helical" evidence="10">
    <location>
        <begin position="52"/>
        <end position="71"/>
    </location>
</feature>
<keyword evidence="5 10" id="KW-0812">Transmembrane</keyword>
<keyword evidence="7 10" id="KW-0249">Electron transport</keyword>
<dbReference type="GO" id="GO:0016491">
    <property type="term" value="F:oxidoreductase activity"/>
    <property type="evidence" value="ECO:0007669"/>
    <property type="project" value="UniProtKB-KW"/>
</dbReference>
<keyword evidence="1 10" id="KW-0813">Transport</keyword>
<keyword evidence="3 10" id="KW-0285">Flavoprotein</keyword>